<dbReference type="InterPro" id="IPR057271">
    <property type="entry name" value="YagK_YfjJ_C"/>
</dbReference>
<sequence length="200" mass="23277">MKENKKTNQRLESTKKYIDDLSKNYSRLNMVRVDLGYKKEHKDNVTLEEANKNFKTMLNNKRSKPTVFEGMVGYVAKKEVGEDKGVHFHMLAIYDGQKVREDVTKGKKIGEYWKDNIAKGRGIYHNCNQNDYKENKAIGVIEYNDENKRKLFDEKVLTYLCKDEQSIDSLKTNTKDRAFTRGIAPKNKSNVGRPRSVDKN</sequence>
<reference evidence="3 4" key="1">
    <citation type="submission" date="2020-05" db="EMBL/GenBank/DDBJ databases">
        <title>Complete genome sequencing of Campylobacter and Arcobacter type strains.</title>
        <authorList>
            <person name="Miller W.G."/>
            <person name="Yee E."/>
        </authorList>
    </citation>
    <scope>NUCLEOTIDE SEQUENCE [LARGE SCALE GENOMIC DNA]</scope>
    <source>
        <strain evidence="3 4">LMG 25694</strain>
    </source>
</reference>
<dbReference type="Proteomes" id="UP000503313">
    <property type="component" value="Chromosome"/>
</dbReference>
<dbReference type="RefSeq" id="WP_228712382.1">
    <property type="nucleotide sequence ID" value="NZ_CP053835.1"/>
</dbReference>
<accession>A0AAE7E7L2</accession>
<dbReference type="AlphaFoldDB" id="A0AAE7E7L2"/>
<proteinExistence type="predicted"/>
<dbReference type="KEGG" id="adz:ADFLV_2223"/>
<protein>
    <recommendedName>
        <fullName evidence="2">YagK/YfjJ C-terminal domain-containing protein</fullName>
    </recommendedName>
</protein>
<gene>
    <name evidence="3" type="ORF">ADFLV_2223</name>
</gene>
<keyword evidence="4" id="KW-1185">Reference proteome</keyword>
<name>A0AAE7E7L2_9BACT</name>
<organism evidence="3 4">
    <name type="scientific">Arcobacter defluvii</name>
    <dbReference type="NCBI Taxonomy" id="873191"/>
    <lineage>
        <taxon>Bacteria</taxon>
        <taxon>Pseudomonadati</taxon>
        <taxon>Campylobacterota</taxon>
        <taxon>Epsilonproteobacteria</taxon>
        <taxon>Campylobacterales</taxon>
        <taxon>Arcobacteraceae</taxon>
        <taxon>Arcobacter</taxon>
    </lineage>
</organism>
<evidence type="ECO:0000313" key="4">
    <source>
        <dbReference type="Proteomes" id="UP000503313"/>
    </source>
</evidence>
<dbReference type="EMBL" id="CP053835">
    <property type="protein sequence ID" value="QKF78231.1"/>
    <property type="molecule type" value="Genomic_DNA"/>
</dbReference>
<evidence type="ECO:0000313" key="3">
    <source>
        <dbReference type="EMBL" id="QKF78231.1"/>
    </source>
</evidence>
<feature type="domain" description="YagK/YfjJ C-terminal" evidence="2">
    <location>
        <begin position="23"/>
        <end position="179"/>
    </location>
</feature>
<evidence type="ECO:0000256" key="1">
    <source>
        <dbReference type="SAM" id="MobiDB-lite"/>
    </source>
</evidence>
<feature type="region of interest" description="Disordered" evidence="1">
    <location>
        <begin position="174"/>
        <end position="200"/>
    </location>
</feature>
<dbReference type="Pfam" id="PF11726">
    <property type="entry name" value="YagK_YfjJ_C"/>
    <property type="match status" value="1"/>
</dbReference>
<evidence type="ECO:0000259" key="2">
    <source>
        <dbReference type="Pfam" id="PF11726"/>
    </source>
</evidence>